<proteinExistence type="predicted"/>
<feature type="domain" description="CoA-binding" evidence="1">
    <location>
        <begin position="13"/>
        <end position="107"/>
    </location>
</feature>
<sequence>MEARNEEMSFERLFKPKNVLIYDAKPKISFFVDGFIRQGYNLENLYLVSTKVEELLGIKCVKSVDDVPVDSIDLVILSVRRDDLIKELSDLLSRKTIKFIHIFTAGTGEFDEKGAIIEKEIKEILNAYPLTRSIGPNCMGLYCPQGNIAYYSSFPTENENR</sequence>
<comment type="caution">
    <text evidence="2">The sequence shown here is derived from an EMBL/GenBank/DDBJ whole genome shotgun (WGS) entry which is preliminary data.</text>
</comment>
<dbReference type="PANTHER" id="PTHR42793:SF1">
    <property type="entry name" value="PEPTIDYL-LYSINE N-ACETYLTRANSFERASE PATZ"/>
    <property type="match status" value="1"/>
</dbReference>
<dbReference type="PANTHER" id="PTHR42793">
    <property type="entry name" value="COA BINDING DOMAIN CONTAINING PROTEIN"/>
    <property type="match status" value="1"/>
</dbReference>
<dbReference type="Gene3D" id="3.40.50.720">
    <property type="entry name" value="NAD(P)-binding Rossmann-like Domain"/>
    <property type="match status" value="1"/>
</dbReference>
<organism evidence="2">
    <name type="scientific">marine sediment metagenome</name>
    <dbReference type="NCBI Taxonomy" id="412755"/>
    <lineage>
        <taxon>unclassified sequences</taxon>
        <taxon>metagenomes</taxon>
        <taxon>ecological metagenomes</taxon>
    </lineage>
</organism>
<protein>
    <recommendedName>
        <fullName evidence="1">CoA-binding domain-containing protein</fullName>
    </recommendedName>
</protein>
<evidence type="ECO:0000259" key="1">
    <source>
        <dbReference type="SMART" id="SM00881"/>
    </source>
</evidence>
<reference evidence="2" key="1">
    <citation type="journal article" date="2014" name="Front. Microbiol.">
        <title>High frequency of phylogenetically diverse reductive dehalogenase-homologous genes in deep subseafloor sedimentary metagenomes.</title>
        <authorList>
            <person name="Kawai M."/>
            <person name="Futagami T."/>
            <person name="Toyoda A."/>
            <person name="Takaki Y."/>
            <person name="Nishi S."/>
            <person name="Hori S."/>
            <person name="Arai W."/>
            <person name="Tsubouchi T."/>
            <person name="Morono Y."/>
            <person name="Uchiyama I."/>
            <person name="Ito T."/>
            <person name="Fujiyama A."/>
            <person name="Inagaki F."/>
            <person name="Takami H."/>
        </authorList>
    </citation>
    <scope>NUCLEOTIDE SEQUENCE</scope>
    <source>
        <strain evidence="2">Expedition CK06-06</strain>
    </source>
</reference>
<name>X1EUZ1_9ZZZZ</name>
<dbReference type="SMART" id="SM00881">
    <property type="entry name" value="CoA_binding"/>
    <property type="match status" value="1"/>
</dbReference>
<accession>X1EUZ1</accession>
<gene>
    <name evidence="2" type="ORF">S03H2_15860</name>
</gene>
<dbReference type="EMBL" id="BARU01008070">
    <property type="protein sequence ID" value="GAH36397.1"/>
    <property type="molecule type" value="Genomic_DNA"/>
</dbReference>
<dbReference type="Pfam" id="PF13380">
    <property type="entry name" value="CoA_binding_2"/>
    <property type="match status" value="1"/>
</dbReference>
<dbReference type="InterPro" id="IPR003781">
    <property type="entry name" value="CoA-bd"/>
</dbReference>
<dbReference type="AlphaFoldDB" id="X1EUZ1"/>
<dbReference type="SUPFAM" id="SSF51735">
    <property type="entry name" value="NAD(P)-binding Rossmann-fold domains"/>
    <property type="match status" value="1"/>
</dbReference>
<dbReference type="InterPro" id="IPR036291">
    <property type="entry name" value="NAD(P)-bd_dom_sf"/>
</dbReference>
<evidence type="ECO:0000313" key="2">
    <source>
        <dbReference type="EMBL" id="GAH36397.1"/>
    </source>
</evidence>